<keyword evidence="4" id="KW-0812">Transmembrane</keyword>
<dbReference type="AlphaFoldDB" id="A0A516PV26"/>
<gene>
    <name evidence="6" type="ORF">FOE78_02830</name>
</gene>
<dbReference type="KEGG" id="mik:FOE78_02830"/>
<dbReference type="GO" id="GO:0005524">
    <property type="term" value="F:ATP binding"/>
    <property type="evidence" value="ECO:0007669"/>
    <property type="project" value="UniProtKB-UniRule"/>
</dbReference>
<evidence type="ECO:0000256" key="2">
    <source>
        <dbReference type="ARBA" id="ARBA00022840"/>
    </source>
</evidence>
<keyword evidence="6" id="KW-0132">Cell division</keyword>
<evidence type="ECO:0000259" key="5">
    <source>
        <dbReference type="PROSITE" id="PS50901"/>
    </source>
</evidence>
<dbReference type="InterPro" id="IPR027417">
    <property type="entry name" value="P-loop_NTPase"/>
</dbReference>
<evidence type="ECO:0000313" key="7">
    <source>
        <dbReference type="Proteomes" id="UP000319263"/>
    </source>
</evidence>
<dbReference type="GO" id="GO:0003677">
    <property type="term" value="F:DNA binding"/>
    <property type="evidence" value="ECO:0007669"/>
    <property type="project" value="InterPro"/>
</dbReference>
<dbReference type="EMBL" id="CP041692">
    <property type="protein sequence ID" value="QDP94990.1"/>
    <property type="molecule type" value="Genomic_DNA"/>
</dbReference>
<dbReference type="CDD" id="cd01127">
    <property type="entry name" value="TrwB_TraG_TraD_VirD4"/>
    <property type="match status" value="1"/>
</dbReference>
<dbReference type="OrthoDB" id="3722021at2"/>
<organism evidence="6 7">
    <name type="scientific">Microlunatus elymi</name>
    <dbReference type="NCBI Taxonomy" id="2596828"/>
    <lineage>
        <taxon>Bacteria</taxon>
        <taxon>Bacillati</taxon>
        <taxon>Actinomycetota</taxon>
        <taxon>Actinomycetes</taxon>
        <taxon>Propionibacteriales</taxon>
        <taxon>Propionibacteriaceae</taxon>
        <taxon>Microlunatus</taxon>
    </lineage>
</organism>
<dbReference type="RefSeq" id="WP_143984975.1">
    <property type="nucleotide sequence ID" value="NZ_CP041692.1"/>
</dbReference>
<dbReference type="Gene3D" id="3.40.50.300">
    <property type="entry name" value="P-loop containing nucleotide triphosphate hydrolases"/>
    <property type="match status" value="1"/>
</dbReference>
<name>A0A516PV26_9ACTN</name>
<sequence>MRRLVVRIGPIRREPAWLVVTLAVCRVVSRGARRLARAPFGVLAVVALAGWAVLLTVYGWRWWQLGPTVVVVLLGWRWLWPSGFGRVLGLPLRSVRRGGRIYRRQWSSAMDASGLVRVTEQARQVPRLVRVRSSRSVDRVTVEMLPGQVLDDFAGVADRLAQTFGALDCRVHSVPRRPHRLELWMLIKEPLEQIVEPFPTTVDDLTRGIPVARSEDGQVHRLVIVGSHVLVVGATGSGKGSVVWSLLVGLRPAITAGLVRVWAIDPKGGMELSLGVGLFDRFCHGDATSASYEEAFAVLLDDAVTVMRQRQDLLRGVTRLHEPSVDEPLLIIVIDELAALSGWVADRTLKKRIETALGLLLSQGRAVGVVVLGAVQDPRKEVLPMRDLFPTRIALRVSEAEQVGLVLGQGARARGAFADRIPERLPGVGYVVVDGIAEPRRVRFFYVTDDRIVEAGRQHAASVDASEVAA</sequence>
<evidence type="ECO:0000313" key="6">
    <source>
        <dbReference type="EMBL" id="QDP94990.1"/>
    </source>
</evidence>
<dbReference type="PANTHER" id="PTHR22683">
    <property type="entry name" value="SPORULATION PROTEIN RELATED"/>
    <property type="match status" value="1"/>
</dbReference>
<feature type="domain" description="FtsK" evidence="5">
    <location>
        <begin position="208"/>
        <end position="404"/>
    </location>
</feature>
<keyword evidence="7" id="KW-1185">Reference proteome</keyword>
<dbReference type="Pfam" id="PF01580">
    <property type="entry name" value="FtsK_SpoIIIE"/>
    <property type="match status" value="1"/>
</dbReference>
<accession>A0A516PV26</accession>
<evidence type="ECO:0000256" key="1">
    <source>
        <dbReference type="ARBA" id="ARBA00022741"/>
    </source>
</evidence>
<dbReference type="InterPro" id="IPR002543">
    <property type="entry name" value="FtsK_dom"/>
</dbReference>
<proteinExistence type="predicted"/>
<reference evidence="6 7" key="1">
    <citation type="submission" date="2019-07" db="EMBL/GenBank/DDBJ databases">
        <title>Microlunatus dokdonensis sp. nov. isolated from the rhizospheric soil of the wild plant Elymus tsukushiensis.</title>
        <authorList>
            <person name="Ghim S.-Y."/>
            <person name="Hwang Y.-J."/>
            <person name="Son J.-S."/>
            <person name="Shin J.-H."/>
        </authorList>
    </citation>
    <scope>NUCLEOTIDE SEQUENCE [LARGE SCALE GENOMIC DNA]</scope>
    <source>
        <strain evidence="6 7">KUDC0627</strain>
    </source>
</reference>
<evidence type="ECO:0000256" key="3">
    <source>
        <dbReference type="PROSITE-ProRule" id="PRU00289"/>
    </source>
</evidence>
<dbReference type="PANTHER" id="PTHR22683:SF41">
    <property type="entry name" value="DNA TRANSLOCASE FTSK"/>
    <property type="match status" value="1"/>
</dbReference>
<protein>
    <submittedName>
        <fullName evidence="6">Cell division protein FtsK</fullName>
    </submittedName>
</protein>
<dbReference type="InterPro" id="IPR050206">
    <property type="entry name" value="FtsK/SpoIIIE/SftA"/>
</dbReference>
<keyword evidence="2 3" id="KW-0067">ATP-binding</keyword>
<dbReference type="Proteomes" id="UP000319263">
    <property type="component" value="Chromosome"/>
</dbReference>
<dbReference type="PROSITE" id="PS50901">
    <property type="entry name" value="FTSK"/>
    <property type="match status" value="1"/>
</dbReference>
<keyword evidence="4" id="KW-0472">Membrane</keyword>
<feature type="binding site" evidence="3">
    <location>
        <begin position="233"/>
        <end position="240"/>
    </location>
    <ligand>
        <name>ATP</name>
        <dbReference type="ChEBI" id="CHEBI:30616"/>
    </ligand>
</feature>
<keyword evidence="1 3" id="KW-0547">Nucleotide-binding</keyword>
<dbReference type="SUPFAM" id="SSF52540">
    <property type="entry name" value="P-loop containing nucleoside triphosphate hydrolases"/>
    <property type="match status" value="1"/>
</dbReference>
<keyword evidence="4" id="KW-1133">Transmembrane helix</keyword>
<evidence type="ECO:0000256" key="4">
    <source>
        <dbReference type="SAM" id="Phobius"/>
    </source>
</evidence>
<feature type="transmembrane region" description="Helical" evidence="4">
    <location>
        <begin position="40"/>
        <end position="58"/>
    </location>
</feature>
<keyword evidence="6" id="KW-0131">Cell cycle</keyword>
<dbReference type="GO" id="GO:0051301">
    <property type="term" value="P:cell division"/>
    <property type="evidence" value="ECO:0007669"/>
    <property type="project" value="UniProtKB-KW"/>
</dbReference>